<dbReference type="PANTHER" id="PTHR31845">
    <property type="entry name" value="FINGER DOMAIN PROTEIN, PUTATIVE-RELATED"/>
    <property type="match status" value="1"/>
</dbReference>
<dbReference type="PROSITE" id="PS00463">
    <property type="entry name" value="ZN2_CY6_FUNGAL_1"/>
    <property type="match status" value="1"/>
</dbReference>
<organism evidence="9 10">
    <name type="scientific">Colletotrichum gloeosporioides (strain Cg-14)</name>
    <name type="common">Anthracnose fungus</name>
    <name type="synonym">Glomerella cingulata</name>
    <dbReference type="NCBI Taxonomy" id="1237896"/>
    <lineage>
        <taxon>Eukaryota</taxon>
        <taxon>Fungi</taxon>
        <taxon>Dikarya</taxon>
        <taxon>Ascomycota</taxon>
        <taxon>Pezizomycotina</taxon>
        <taxon>Sordariomycetes</taxon>
        <taxon>Hypocreomycetidae</taxon>
        <taxon>Glomerellales</taxon>
        <taxon>Glomerellaceae</taxon>
        <taxon>Colletotrichum</taxon>
        <taxon>Colletotrichum gloeosporioides species complex</taxon>
    </lineage>
</organism>
<evidence type="ECO:0000256" key="5">
    <source>
        <dbReference type="ARBA" id="ARBA00023242"/>
    </source>
</evidence>
<feature type="compositionally biased region" description="Low complexity" evidence="6">
    <location>
        <begin position="134"/>
        <end position="153"/>
    </location>
</feature>
<evidence type="ECO:0000256" key="3">
    <source>
        <dbReference type="ARBA" id="ARBA00023125"/>
    </source>
</evidence>
<sequence length="676" mass="75402">MPAINSIVARDAVHQLAKRENWASQEAGVIVVFCIVFIVACAPSAFMDQPPRPGSPPRRLRACMPCTRAKARCNFREENAGKHLCDRCDRLKIECVAKTTRGVRRPRQLKPLVNRVASLEQQIASLRTTDKPDSILASSSGSSTSNSNSPQSSVKDRGDHDTTSRQHTSDAGHPYPAGPEGLHDPYAPPLGFTWAQASFILNDFRDKFTPNFPFVIIDRQKSPQDLLREKPFLFRAVMLAAAPLPRPRIAGIRSEVLAYLGHRMLLETEETLDLLQGILVIVMWADIKYFYDKQITRLVYLALGYAHSIGITRIPLSVLSSTGTAASTAQPDDCFASRMAASMIQHHTPKEQRAFLGLFYVVTVNSNQFARRNPLLQQNGGGSGGGLYVDICCEQLARSGSPEDALGVRMVRFMQISGRIAEVFGSFANRATGESYATLFEAQAVAIRREVDRVAEEIDTRDPYFAYLWMQYNSVLVQLYEPAIKAATSTPLHRTTCLLDCLAAARAYYESLTTLPPEQFLYRTSASISHAQTVVTATTRLLVLEVEGWDLESARASLDFLDATERMACLFRRTVDAGRERMEKFSAETGATYPWIEDENTESRGGMCEELVEKMGWISDWYRSKLEAEEGKIASDKVNRELLEEIARIWQWSPDAQSLPFFGGLLNPLDVSYEGI</sequence>
<dbReference type="PANTHER" id="PTHR31845:SF10">
    <property type="entry name" value="ZN(II)2CYS6 TRANSCRIPTION FACTOR (EUROFUNG)"/>
    <property type="match status" value="1"/>
</dbReference>
<dbReference type="GO" id="GO:0008270">
    <property type="term" value="F:zinc ion binding"/>
    <property type="evidence" value="ECO:0007669"/>
    <property type="project" value="InterPro"/>
</dbReference>
<dbReference type="AlphaFoldDB" id="T0L8B9"/>
<accession>T0L8B9</accession>
<dbReference type="GO" id="GO:0000981">
    <property type="term" value="F:DNA-binding transcription factor activity, RNA polymerase II-specific"/>
    <property type="evidence" value="ECO:0007669"/>
    <property type="project" value="InterPro"/>
</dbReference>
<gene>
    <name evidence="9" type="ORF">CGLO_12931</name>
</gene>
<dbReference type="CDD" id="cd12148">
    <property type="entry name" value="fungal_TF_MHR"/>
    <property type="match status" value="1"/>
</dbReference>
<keyword evidence="7" id="KW-1133">Transmembrane helix</keyword>
<protein>
    <recommendedName>
        <fullName evidence="8">Zn(2)-C6 fungal-type domain-containing protein</fullName>
    </recommendedName>
</protein>
<keyword evidence="2" id="KW-0805">Transcription regulation</keyword>
<comment type="subcellular location">
    <subcellularLocation>
        <location evidence="1">Nucleus</location>
    </subcellularLocation>
</comment>
<feature type="transmembrane region" description="Helical" evidence="7">
    <location>
        <begin position="27"/>
        <end position="47"/>
    </location>
</feature>
<comment type="caution">
    <text evidence="9">The sequence shown here is derived from an EMBL/GenBank/DDBJ whole genome shotgun (WGS) entry which is preliminary data.</text>
</comment>
<evidence type="ECO:0000256" key="6">
    <source>
        <dbReference type="SAM" id="MobiDB-lite"/>
    </source>
</evidence>
<evidence type="ECO:0000313" key="10">
    <source>
        <dbReference type="Proteomes" id="UP000015530"/>
    </source>
</evidence>
<evidence type="ECO:0000256" key="2">
    <source>
        <dbReference type="ARBA" id="ARBA00023015"/>
    </source>
</evidence>
<evidence type="ECO:0000259" key="8">
    <source>
        <dbReference type="PROSITE" id="PS00463"/>
    </source>
</evidence>
<dbReference type="SUPFAM" id="SSF57701">
    <property type="entry name" value="Zn2/Cys6 DNA-binding domain"/>
    <property type="match status" value="1"/>
</dbReference>
<dbReference type="Proteomes" id="UP000015530">
    <property type="component" value="Unassembled WGS sequence"/>
</dbReference>
<feature type="domain" description="Zn(2)-C6 fungal-type" evidence="8">
    <location>
        <begin position="62"/>
        <end position="95"/>
    </location>
</feature>
<name>T0L8B9_COLGC</name>
<keyword evidence="3" id="KW-0238">DNA-binding</keyword>
<keyword evidence="5" id="KW-0539">Nucleus</keyword>
<keyword evidence="7" id="KW-0812">Transmembrane</keyword>
<dbReference type="Gene3D" id="4.10.240.10">
    <property type="entry name" value="Zn(2)-C6 fungal-type DNA-binding domain"/>
    <property type="match status" value="1"/>
</dbReference>
<dbReference type="HOGENOM" id="CLU_026318_0_0_1"/>
<reference evidence="10" key="1">
    <citation type="journal article" date="2013" name="Mol. Plant Microbe Interact.">
        <title>Global aspects of pacC regulation of pathogenicity genes in Colletotrichum gloeosporioides as revealed by transcriptome analysis.</title>
        <authorList>
            <person name="Alkan N."/>
            <person name="Meng X."/>
            <person name="Friedlander G."/>
            <person name="Reuveni E."/>
            <person name="Sukno S."/>
            <person name="Sherman A."/>
            <person name="Thon M."/>
            <person name="Fluhr R."/>
            <person name="Prusky D."/>
        </authorList>
    </citation>
    <scope>NUCLEOTIDE SEQUENCE [LARGE SCALE GENOMIC DNA]</scope>
    <source>
        <strain evidence="10">Cg-14</strain>
    </source>
</reference>
<dbReference type="STRING" id="1237896.T0L8B9"/>
<dbReference type="GO" id="GO:0005634">
    <property type="term" value="C:nucleus"/>
    <property type="evidence" value="ECO:0007669"/>
    <property type="project" value="UniProtKB-SubCell"/>
</dbReference>
<evidence type="ECO:0000256" key="4">
    <source>
        <dbReference type="ARBA" id="ARBA00023163"/>
    </source>
</evidence>
<keyword evidence="7" id="KW-0472">Membrane</keyword>
<feature type="compositionally biased region" description="Basic and acidic residues" evidence="6">
    <location>
        <begin position="154"/>
        <end position="170"/>
    </location>
</feature>
<proteinExistence type="predicted"/>
<dbReference type="OMA" id="LYVMLQA"/>
<dbReference type="InterPro" id="IPR001138">
    <property type="entry name" value="Zn2Cys6_DnaBD"/>
</dbReference>
<dbReference type="OrthoDB" id="5217604at2759"/>
<evidence type="ECO:0000256" key="7">
    <source>
        <dbReference type="SAM" id="Phobius"/>
    </source>
</evidence>
<dbReference type="GO" id="GO:0000976">
    <property type="term" value="F:transcription cis-regulatory region binding"/>
    <property type="evidence" value="ECO:0007669"/>
    <property type="project" value="TreeGrafter"/>
</dbReference>
<dbReference type="InterPro" id="IPR036864">
    <property type="entry name" value="Zn2-C6_fun-type_DNA-bd_sf"/>
</dbReference>
<evidence type="ECO:0000256" key="1">
    <source>
        <dbReference type="ARBA" id="ARBA00004123"/>
    </source>
</evidence>
<keyword evidence="4" id="KW-0804">Transcription</keyword>
<feature type="region of interest" description="Disordered" evidence="6">
    <location>
        <begin position="128"/>
        <end position="182"/>
    </location>
</feature>
<evidence type="ECO:0000313" key="9">
    <source>
        <dbReference type="EMBL" id="EQB47891.1"/>
    </source>
</evidence>
<dbReference type="InterPro" id="IPR051089">
    <property type="entry name" value="prtT"/>
</dbReference>
<dbReference type="EMBL" id="AMYD01002797">
    <property type="protein sequence ID" value="EQB47891.1"/>
    <property type="molecule type" value="Genomic_DNA"/>
</dbReference>